<feature type="region of interest" description="Disordered" evidence="1">
    <location>
        <begin position="36"/>
        <end position="65"/>
    </location>
</feature>
<dbReference type="InterPro" id="IPR039615">
    <property type="entry name" value="PKS"/>
</dbReference>
<dbReference type="PANTHER" id="PTHR33781">
    <property type="entry name" value="PROTEIN PHYTOCHROME KINASE SUBSTRATE 1-RELATED"/>
    <property type="match status" value="1"/>
</dbReference>
<dbReference type="Proteomes" id="UP001642360">
    <property type="component" value="Unassembled WGS sequence"/>
</dbReference>
<dbReference type="PANTHER" id="PTHR33781:SF3">
    <property type="entry name" value="PROTEIN PHYTOCHROME KINASE SUBSTRATE 3"/>
    <property type="match status" value="1"/>
</dbReference>
<proteinExistence type="predicted"/>
<dbReference type="AlphaFoldDB" id="A0ABC8SNG4"/>
<feature type="region of interest" description="Disordered" evidence="1">
    <location>
        <begin position="407"/>
        <end position="426"/>
    </location>
</feature>
<evidence type="ECO:0000256" key="1">
    <source>
        <dbReference type="SAM" id="MobiDB-lite"/>
    </source>
</evidence>
<feature type="compositionally biased region" description="Polar residues" evidence="1">
    <location>
        <begin position="409"/>
        <end position="418"/>
    </location>
</feature>
<organism evidence="2 3">
    <name type="scientific">Ilex paraguariensis</name>
    <name type="common">yerba mate</name>
    <dbReference type="NCBI Taxonomy" id="185542"/>
    <lineage>
        <taxon>Eukaryota</taxon>
        <taxon>Viridiplantae</taxon>
        <taxon>Streptophyta</taxon>
        <taxon>Embryophyta</taxon>
        <taxon>Tracheophyta</taxon>
        <taxon>Spermatophyta</taxon>
        <taxon>Magnoliopsida</taxon>
        <taxon>eudicotyledons</taxon>
        <taxon>Gunneridae</taxon>
        <taxon>Pentapetalae</taxon>
        <taxon>asterids</taxon>
        <taxon>campanulids</taxon>
        <taxon>Aquifoliales</taxon>
        <taxon>Aquifoliaceae</taxon>
        <taxon>Ilex</taxon>
    </lineage>
</organism>
<keyword evidence="3" id="KW-1185">Reference proteome</keyword>
<accession>A0ABC8SNG4</accession>
<reference evidence="2 3" key="1">
    <citation type="submission" date="2024-02" db="EMBL/GenBank/DDBJ databases">
        <authorList>
            <person name="Vignale AGUSTIN F."/>
            <person name="Sosa J E."/>
            <person name="Modenutti C."/>
        </authorList>
    </citation>
    <scope>NUCLEOTIDE SEQUENCE [LARGE SCALE GENOMIC DNA]</scope>
</reference>
<evidence type="ECO:0000313" key="2">
    <source>
        <dbReference type="EMBL" id="CAK9158675.1"/>
    </source>
</evidence>
<evidence type="ECO:0000313" key="3">
    <source>
        <dbReference type="Proteomes" id="UP001642360"/>
    </source>
</evidence>
<comment type="caution">
    <text evidence="2">The sequence shown here is derived from an EMBL/GenBank/DDBJ whole genome shotgun (WGS) entry which is preliminary data.</text>
</comment>
<dbReference type="EMBL" id="CAUOFW020003225">
    <property type="protein sequence ID" value="CAK9158675.1"/>
    <property type="molecule type" value="Genomic_DNA"/>
</dbReference>
<protein>
    <submittedName>
        <fullName evidence="2">Uncharacterized protein</fullName>
    </submittedName>
</protein>
<sequence>MEGENNINNLRVASFSCYLNTPDETILRKLTGAIHQDPHSTQEPPFRPISSGRTKTLTTNPTSNTNLLHSMNSEDNFTNLRVASFSSYLNTTEDNFVFKIPGVVHDPTAIISSQETPCPIGLGRTKTKEGEISIFGADKYFNMKMEYDSRNKYGQKKEGYTDLNHLKPNFKLGTVSVSSEGSSLNSQTALLSNLHRNPSQSKEKRVFGRKFFNSFGCNGRCSDKKDVYISVEHGILHGRKQSQPGLKTGEQLAFPIRSPVMENSTVKNQFKEDQNDEEEEDQRRSIEVFGSDTRTKRDIASNLERKLSVLTWDAIPKAQNLPTTSFGSTTVCDDMASDASSDLFEIENISGTTVYPLLTRQASDRSSCTSPTTQYAPSEASIQWSVVTASAADFSAASDFENVERDTVNKSVRPQNNVGKDGEKGRSGGLLSCRSYKAVRVAETAYKITEKPKQEALDSSFSFRKLQGDQIRVKDVESPRILNSLESRGLFP</sequence>
<gene>
    <name evidence="2" type="ORF">ILEXP_LOCUS27339</name>
</gene>
<name>A0ABC8SNG4_9AQUA</name>
<feature type="compositionally biased region" description="Low complexity" evidence="1">
    <location>
        <begin position="54"/>
        <end position="65"/>
    </location>
</feature>